<feature type="transmembrane region" description="Helical" evidence="1">
    <location>
        <begin position="122"/>
        <end position="139"/>
    </location>
</feature>
<keyword evidence="1" id="KW-1133">Transmembrane helix</keyword>
<accession>A0A381REM3</accession>
<dbReference type="EMBL" id="UINC01001877">
    <property type="protein sequence ID" value="SUZ90232.1"/>
    <property type="molecule type" value="Genomic_DNA"/>
</dbReference>
<name>A0A381REM3_9ZZZZ</name>
<feature type="transmembrane region" description="Helical" evidence="1">
    <location>
        <begin position="151"/>
        <end position="171"/>
    </location>
</feature>
<feature type="transmembrane region" description="Helical" evidence="1">
    <location>
        <begin position="93"/>
        <end position="113"/>
    </location>
</feature>
<feature type="transmembrane region" description="Helical" evidence="1">
    <location>
        <begin position="191"/>
        <end position="212"/>
    </location>
</feature>
<feature type="transmembrane region" description="Helical" evidence="1">
    <location>
        <begin position="67"/>
        <end position="87"/>
    </location>
</feature>
<feature type="transmembrane region" description="Helical" evidence="1">
    <location>
        <begin position="322"/>
        <end position="345"/>
    </location>
</feature>
<evidence type="ECO:0008006" key="3">
    <source>
        <dbReference type="Google" id="ProtNLM"/>
    </source>
</evidence>
<keyword evidence="1" id="KW-0472">Membrane</keyword>
<evidence type="ECO:0000256" key="1">
    <source>
        <dbReference type="SAM" id="Phobius"/>
    </source>
</evidence>
<organism evidence="2">
    <name type="scientific">marine metagenome</name>
    <dbReference type="NCBI Taxonomy" id="408172"/>
    <lineage>
        <taxon>unclassified sequences</taxon>
        <taxon>metagenomes</taxon>
        <taxon>ecological metagenomes</taxon>
    </lineage>
</organism>
<feature type="transmembrane region" description="Helical" evidence="1">
    <location>
        <begin position="357"/>
        <end position="379"/>
    </location>
</feature>
<evidence type="ECO:0000313" key="2">
    <source>
        <dbReference type="EMBL" id="SUZ90232.1"/>
    </source>
</evidence>
<feature type="transmembrane region" description="Helical" evidence="1">
    <location>
        <begin position="391"/>
        <end position="416"/>
    </location>
</feature>
<protein>
    <recommendedName>
        <fullName evidence="3">DUF4153 domain-containing protein</fullName>
    </recommendedName>
</protein>
<keyword evidence="1" id="KW-0812">Transmembrane</keyword>
<feature type="transmembrane region" description="Helical" evidence="1">
    <location>
        <begin position="291"/>
        <end position="310"/>
    </location>
</feature>
<feature type="transmembrane region" description="Helical" evidence="1">
    <location>
        <begin position="265"/>
        <end position="285"/>
    </location>
</feature>
<gene>
    <name evidence="2" type="ORF">METZ01_LOCUS43086</name>
</gene>
<feature type="transmembrane region" description="Helical" evidence="1">
    <location>
        <begin position="224"/>
        <end position="244"/>
    </location>
</feature>
<dbReference type="AlphaFoldDB" id="A0A381REM3"/>
<proteinExistence type="predicted"/>
<sequence length="419" mass="47866">MDLKKIILKNLNNPDELEKIYQSNRLTFKNEFLSLSSKVKDKKIYNYWKARLNYTNSGFSIGSRKELMVIFLCSLFAVIIANLPEIFSIDEEFFYTRNISFIVFSPLAIYFIWKKRTNIRKILIILIVIFSSILYINFLPNHPLNKESDTLILACLHLPVFLWTTFSLLFFGKNITSHKERLSFIKYNGDLVVISGLILLGGGIFSGITVGLFELINIDIEEFYFRYIVITGLASLPIIGTHIIDKNPNIVDKISPLIAKLFSPIVLITLSIYIGSIIFFGSNIYNNREFLLLFNIVLIGVMALIFFSITEGLSTSMNKIEIGVLFLLSLVTILVNGIALSAILIRIMEWGITPNRTAVLGSNILILTNLIVVSSKLYYTLMYDSKPMKVGISIVVFMSIYYLWSLFVTFLFPLIFNFN</sequence>
<reference evidence="2" key="1">
    <citation type="submission" date="2018-05" db="EMBL/GenBank/DDBJ databases">
        <authorList>
            <person name="Lanie J.A."/>
            <person name="Ng W.-L."/>
            <person name="Kazmierczak K.M."/>
            <person name="Andrzejewski T.M."/>
            <person name="Davidsen T.M."/>
            <person name="Wayne K.J."/>
            <person name="Tettelin H."/>
            <person name="Glass J.I."/>
            <person name="Rusch D."/>
            <person name="Podicherti R."/>
            <person name="Tsui H.-C.T."/>
            <person name="Winkler M.E."/>
        </authorList>
    </citation>
    <scope>NUCLEOTIDE SEQUENCE</scope>
</reference>